<dbReference type="PANTHER" id="PTHR34072">
    <property type="entry name" value="ENZYMATIC POLYPROTEIN-RELATED"/>
    <property type="match status" value="1"/>
</dbReference>
<dbReference type="GO" id="GO:0004519">
    <property type="term" value="F:endonuclease activity"/>
    <property type="evidence" value="ECO:0007669"/>
    <property type="project" value="UniProtKB-KW"/>
</dbReference>
<evidence type="ECO:0000256" key="4">
    <source>
        <dbReference type="ARBA" id="ARBA00022759"/>
    </source>
</evidence>
<evidence type="ECO:0000256" key="1">
    <source>
        <dbReference type="ARBA" id="ARBA00022679"/>
    </source>
</evidence>
<dbReference type="CDD" id="cd09274">
    <property type="entry name" value="RNase_HI_RT_Ty3"/>
    <property type="match status" value="1"/>
</dbReference>
<dbReference type="Proteomes" id="UP000499080">
    <property type="component" value="Unassembled WGS sequence"/>
</dbReference>
<evidence type="ECO:0000313" key="8">
    <source>
        <dbReference type="EMBL" id="GBM30107.1"/>
    </source>
</evidence>
<proteinExistence type="predicted"/>
<keyword evidence="9" id="KW-1185">Reference proteome</keyword>
<dbReference type="InterPro" id="IPR041373">
    <property type="entry name" value="RT_RNaseH"/>
</dbReference>
<reference evidence="8 9" key="1">
    <citation type="journal article" date="2019" name="Sci. Rep.">
        <title>Orb-weaving spider Araneus ventricosus genome elucidates the spidroin gene catalogue.</title>
        <authorList>
            <person name="Kono N."/>
            <person name="Nakamura H."/>
            <person name="Ohtoshi R."/>
            <person name="Moran D.A.P."/>
            <person name="Shinohara A."/>
            <person name="Yoshida Y."/>
            <person name="Fujiwara M."/>
            <person name="Mori M."/>
            <person name="Tomita M."/>
            <person name="Arakawa K."/>
        </authorList>
    </citation>
    <scope>NUCLEOTIDE SEQUENCE [LARGE SCALE GENOMIC DNA]</scope>
</reference>
<dbReference type="GO" id="GO:0003964">
    <property type="term" value="F:RNA-directed DNA polymerase activity"/>
    <property type="evidence" value="ECO:0007669"/>
    <property type="project" value="UniProtKB-KW"/>
</dbReference>
<dbReference type="SUPFAM" id="SSF56672">
    <property type="entry name" value="DNA/RNA polymerases"/>
    <property type="match status" value="1"/>
</dbReference>
<feature type="domain" description="Reverse transcriptase RNase H-like" evidence="7">
    <location>
        <begin position="49"/>
        <end position="153"/>
    </location>
</feature>
<dbReference type="FunFam" id="3.10.20.370:FF:000001">
    <property type="entry name" value="Retrovirus-related Pol polyprotein from transposon 17.6-like protein"/>
    <property type="match status" value="1"/>
</dbReference>
<keyword evidence="6" id="KW-0695">RNA-directed DNA polymerase</keyword>
<dbReference type="OrthoDB" id="6491597at2759"/>
<comment type="caution">
    <text evidence="8">The sequence shown here is derived from an EMBL/GenBank/DDBJ whole genome shotgun (WGS) entry which is preliminary data.</text>
</comment>
<evidence type="ECO:0000256" key="5">
    <source>
        <dbReference type="ARBA" id="ARBA00022801"/>
    </source>
</evidence>
<sequence length="180" mass="20305">MFSTIAAPLTDALKGKGRKGVVYWTEDCEKALNSLKQALASKPVLHSPDYNRQFILQTDASDNGIGVVLSQVTEDDKEHPIVYLSRKFSDVEKRYCVNEKECAAIIFGIQRLKYYLDGQAFTIVTDHNPLTWLKTNASKNARILRWSLALQPFNFVIIHRRGTQHKNADALSKIPTLDGI</sequence>
<keyword evidence="5" id="KW-0378">Hydrolase</keyword>
<dbReference type="AlphaFoldDB" id="A0A4Y2ENK3"/>
<evidence type="ECO:0000256" key="6">
    <source>
        <dbReference type="ARBA" id="ARBA00022918"/>
    </source>
</evidence>
<gene>
    <name evidence="8" type="primary">Tf2-11_103</name>
    <name evidence="8" type="ORF">AVEN_78508_1</name>
</gene>
<dbReference type="GO" id="GO:0016787">
    <property type="term" value="F:hydrolase activity"/>
    <property type="evidence" value="ECO:0007669"/>
    <property type="project" value="UniProtKB-KW"/>
</dbReference>
<name>A0A4Y2ENK3_ARAVE</name>
<keyword evidence="1" id="KW-0808">Transferase</keyword>
<dbReference type="InterPro" id="IPR043502">
    <property type="entry name" value="DNA/RNA_pol_sf"/>
</dbReference>
<evidence type="ECO:0000313" key="9">
    <source>
        <dbReference type="Proteomes" id="UP000499080"/>
    </source>
</evidence>
<evidence type="ECO:0000256" key="3">
    <source>
        <dbReference type="ARBA" id="ARBA00022722"/>
    </source>
</evidence>
<accession>A0A4Y2ENK3</accession>
<dbReference type="Gene3D" id="3.10.20.370">
    <property type="match status" value="1"/>
</dbReference>
<protein>
    <submittedName>
        <fullName evidence="8">Transposon Tf2-11 polyprotein</fullName>
    </submittedName>
</protein>
<keyword evidence="4" id="KW-0255">Endonuclease</keyword>
<keyword evidence="2" id="KW-0548">Nucleotidyltransferase</keyword>
<evidence type="ECO:0000259" key="7">
    <source>
        <dbReference type="Pfam" id="PF17917"/>
    </source>
</evidence>
<dbReference type="Pfam" id="PF17917">
    <property type="entry name" value="RT_RNaseH"/>
    <property type="match status" value="1"/>
</dbReference>
<organism evidence="8 9">
    <name type="scientific">Araneus ventricosus</name>
    <name type="common">Orbweaver spider</name>
    <name type="synonym">Epeira ventricosa</name>
    <dbReference type="NCBI Taxonomy" id="182803"/>
    <lineage>
        <taxon>Eukaryota</taxon>
        <taxon>Metazoa</taxon>
        <taxon>Ecdysozoa</taxon>
        <taxon>Arthropoda</taxon>
        <taxon>Chelicerata</taxon>
        <taxon>Arachnida</taxon>
        <taxon>Araneae</taxon>
        <taxon>Araneomorphae</taxon>
        <taxon>Entelegynae</taxon>
        <taxon>Araneoidea</taxon>
        <taxon>Araneidae</taxon>
        <taxon>Araneus</taxon>
    </lineage>
</organism>
<dbReference type="PANTHER" id="PTHR34072:SF52">
    <property type="entry name" value="RIBONUCLEASE H"/>
    <property type="match status" value="1"/>
</dbReference>
<keyword evidence="3" id="KW-0540">Nuclease</keyword>
<dbReference type="EMBL" id="BGPR01000652">
    <property type="protein sequence ID" value="GBM30107.1"/>
    <property type="molecule type" value="Genomic_DNA"/>
</dbReference>
<evidence type="ECO:0000256" key="2">
    <source>
        <dbReference type="ARBA" id="ARBA00022695"/>
    </source>
</evidence>